<dbReference type="STRING" id="1231343.Absy_014_151"/>
<accession>A0A270BUE3</accession>
<dbReference type="AlphaFoldDB" id="A0A270BUE3"/>
<evidence type="ECO:0000256" key="1">
    <source>
        <dbReference type="PIRSR" id="PIRSR613078-2"/>
    </source>
</evidence>
<dbReference type="GeneID" id="98302590"/>
<dbReference type="SMART" id="SM00855">
    <property type="entry name" value="PGAM"/>
    <property type="match status" value="1"/>
</dbReference>
<feature type="binding site" evidence="1">
    <location>
        <position position="68"/>
    </location>
    <ligand>
        <name>substrate</name>
    </ligand>
</feature>
<dbReference type="Proteomes" id="UP000216033">
    <property type="component" value="Unassembled WGS sequence"/>
</dbReference>
<evidence type="ECO:0000313" key="2">
    <source>
        <dbReference type="EMBL" id="PAL28301.1"/>
    </source>
</evidence>
<keyword evidence="3" id="KW-1185">Reference proteome</keyword>
<dbReference type="PANTHER" id="PTHR47623:SF1">
    <property type="entry name" value="OS09G0287300 PROTEIN"/>
    <property type="match status" value="1"/>
</dbReference>
<evidence type="ECO:0000313" key="3">
    <source>
        <dbReference type="Proteomes" id="UP000216033"/>
    </source>
</evidence>
<sequence>MTESPTPRRLILLRHAEAVSPDMGCFSQEADMARRLTPDGEKAAVRCGFWLQSHALTPDIVLCSPAQRTRQTLAGLQSGLSPATIPTVQLCPEIYEAEPSALAAAVRQVPQQARTVLLVGHNPGISDFARWLDSHNHQLDMGFAPASVAVFTMIGSDLVPDQTSWANCDNMSLNLHTFTRP</sequence>
<dbReference type="CDD" id="cd07067">
    <property type="entry name" value="HP_PGM_like"/>
    <property type="match status" value="1"/>
</dbReference>
<dbReference type="InterPro" id="IPR029033">
    <property type="entry name" value="His_PPase_superfam"/>
</dbReference>
<reference evidence="2 3" key="1">
    <citation type="submission" date="2017-04" db="EMBL/GenBank/DDBJ databases">
        <title>Kefir bacterial isolates.</title>
        <authorList>
            <person name="Kim Y."/>
            <person name="Blasche S."/>
            <person name="Patil K.R."/>
        </authorList>
    </citation>
    <scope>NUCLEOTIDE SEQUENCE [LARGE SCALE GENOMIC DNA]</scope>
    <source>
        <strain evidence="2 3">KR-2</strain>
    </source>
</reference>
<gene>
    <name evidence="2" type="ORF">B9K05_03185</name>
</gene>
<name>A0A270BUE3_9PROT</name>
<dbReference type="OrthoDB" id="9810154at2"/>
<proteinExistence type="predicted"/>
<protein>
    <submittedName>
        <fullName evidence="2">Phosphohistidine phosphatase</fullName>
    </submittedName>
</protein>
<dbReference type="Gene3D" id="3.40.50.1240">
    <property type="entry name" value="Phosphoglycerate mutase-like"/>
    <property type="match status" value="1"/>
</dbReference>
<dbReference type="Pfam" id="PF00300">
    <property type="entry name" value="His_Phos_1"/>
    <property type="match status" value="1"/>
</dbReference>
<dbReference type="PANTHER" id="PTHR47623">
    <property type="entry name" value="OS09G0287300 PROTEIN"/>
    <property type="match status" value="1"/>
</dbReference>
<dbReference type="InterPro" id="IPR013078">
    <property type="entry name" value="His_Pase_superF_clade-1"/>
</dbReference>
<dbReference type="SUPFAM" id="SSF53254">
    <property type="entry name" value="Phosphoglycerate mutase-like"/>
    <property type="match status" value="1"/>
</dbReference>
<comment type="caution">
    <text evidence="2">The sequence shown here is derived from an EMBL/GenBank/DDBJ whole genome shotgun (WGS) entry which is preliminary data.</text>
</comment>
<dbReference type="RefSeq" id="WP_048853958.1">
    <property type="nucleotide sequence ID" value="NZ_BAMZ01000014.1"/>
</dbReference>
<dbReference type="EMBL" id="NDFP01000002">
    <property type="protein sequence ID" value="PAL28301.1"/>
    <property type="molecule type" value="Genomic_DNA"/>
</dbReference>
<organism evidence="2 3">
    <name type="scientific">Acetobacter syzygii</name>
    <dbReference type="NCBI Taxonomy" id="146476"/>
    <lineage>
        <taxon>Bacteria</taxon>
        <taxon>Pseudomonadati</taxon>
        <taxon>Pseudomonadota</taxon>
        <taxon>Alphaproteobacteria</taxon>
        <taxon>Acetobacterales</taxon>
        <taxon>Acetobacteraceae</taxon>
        <taxon>Acetobacter</taxon>
    </lineage>
</organism>